<reference evidence="2" key="1">
    <citation type="submission" date="2014-09" db="EMBL/GenBank/DDBJ databases">
        <authorList>
            <person name="Sharma Rahul"/>
            <person name="Thines Marco"/>
        </authorList>
    </citation>
    <scope>NUCLEOTIDE SEQUENCE [LARGE SCALE GENOMIC DNA]</scope>
</reference>
<protein>
    <submittedName>
        <fullName evidence="1">Uncharacterized protein</fullName>
    </submittedName>
</protein>
<accession>A0A0P1ARR6</accession>
<dbReference type="AlphaFoldDB" id="A0A0P1ARR6"/>
<evidence type="ECO:0000313" key="1">
    <source>
        <dbReference type="EMBL" id="CEG44092.1"/>
    </source>
</evidence>
<dbReference type="RefSeq" id="XP_024580461.1">
    <property type="nucleotide sequence ID" value="XM_024730156.1"/>
</dbReference>
<dbReference type="EMBL" id="CCYD01000810">
    <property type="protein sequence ID" value="CEG44092.1"/>
    <property type="molecule type" value="Genomic_DNA"/>
</dbReference>
<proteinExistence type="predicted"/>
<organism evidence="1 2">
    <name type="scientific">Plasmopara halstedii</name>
    <name type="common">Downy mildew of sunflower</name>
    <dbReference type="NCBI Taxonomy" id="4781"/>
    <lineage>
        <taxon>Eukaryota</taxon>
        <taxon>Sar</taxon>
        <taxon>Stramenopiles</taxon>
        <taxon>Oomycota</taxon>
        <taxon>Peronosporomycetes</taxon>
        <taxon>Peronosporales</taxon>
        <taxon>Peronosporaceae</taxon>
        <taxon>Plasmopara</taxon>
    </lineage>
</organism>
<dbReference type="Proteomes" id="UP000054928">
    <property type="component" value="Unassembled WGS sequence"/>
</dbReference>
<evidence type="ECO:0000313" key="2">
    <source>
        <dbReference type="Proteomes" id="UP000054928"/>
    </source>
</evidence>
<sequence>MVYNSNFIDNTHMKEDRMWKGHDEDVHTDVLLTYEADGDSNVGEDDNKLVIGYEDAKLKAAT</sequence>
<name>A0A0P1ARR6_PLAHL</name>
<dbReference type="GeneID" id="36409414"/>
<keyword evidence="2" id="KW-1185">Reference proteome</keyword>